<dbReference type="RefSeq" id="WP_109093551.1">
    <property type="nucleotide sequence ID" value="NZ_JBQDCU010000031.1"/>
</dbReference>
<dbReference type="AlphaFoldDB" id="A0A2V1K784"/>
<evidence type="ECO:0000259" key="1">
    <source>
        <dbReference type="PROSITE" id="PS51186"/>
    </source>
</evidence>
<dbReference type="Gene3D" id="3.40.630.30">
    <property type="match status" value="1"/>
</dbReference>
<name>A0A2V1K784_9ACTO</name>
<organism evidence="2 3">
    <name type="scientific">Ancrocorticia populi</name>
    <dbReference type="NCBI Taxonomy" id="2175228"/>
    <lineage>
        <taxon>Bacteria</taxon>
        <taxon>Bacillati</taxon>
        <taxon>Actinomycetota</taxon>
        <taxon>Actinomycetes</taxon>
        <taxon>Actinomycetales</taxon>
        <taxon>Actinomycetaceae</taxon>
        <taxon>Ancrocorticia</taxon>
    </lineage>
</organism>
<dbReference type="OrthoDB" id="4119890at2"/>
<comment type="caution">
    <text evidence="2">The sequence shown here is derived from an EMBL/GenBank/DDBJ whole genome shotgun (WGS) entry which is preliminary data.</text>
</comment>
<evidence type="ECO:0000313" key="3">
    <source>
        <dbReference type="Proteomes" id="UP000245283"/>
    </source>
</evidence>
<dbReference type="PROSITE" id="PS51186">
    <property type="entry name" value="GNAT"/>
    <property type="match status" value="1"/>
</dbReference>
<dbReference type="SUPFAM" id="SSF55729">
    <property type="entry name" value="Acyl-CoA N-acyltransferases (Nat)"/>
    <property type="match status" value="2"/>
</dbReference>
<reference evidence="3" key="1">
    <citation type="submission" date="2018-05" db="EMBL/GenBank/DDBJ databases">
        <authorList>
            <person name="Li Y."/>
        </authorList>
    </citation>
    <scope>NUCLEOTIDE SEQUENCE [LARGE SCALE GENOMIC DNA]</scope>
    <source>
        <strain evidence="3">sk1b4</strain>
    </source>
</reference>
<dbReference type="GO" id="GO:0016747">
    <property type="term" value="F:acyltransferase activity, transferring groups other than amino-acyl groups"/>
    <property type="evidence" value="ECO:0007669"/>
    <property type="project" value="InterPro"/>
</dbReference>
<protein>
    <recommendedName>
        <fullName evidence="1">N-acetyltransferase domain-containing protein</fullName>
    </recommendedName>
</protein>
<sequence length="365" mass="40797">MDITEVAVPSYPGEDPFGQFEAIEALTRARYEDGQARAITVHSAREVSTAHARDQVYKRLVYLLSDPTESNFDAPIAQLAPGRPAKILGYGYLRLSQVHKERSLGFFDIVIHPESWGKGYEDYLLEVISKEAKKRGVKWLSCRVYMPYPSTYNATVSELFMEQPGSAFLLRHGFTLAHTYEDYRWDVSDHGTIRERMTPLIQPGDYRLVSWQGMTPANLLDSLAKFRRQFTMDEQQGSPEVSRTESWTAASLAGEDAYNVAVGQPHFTTAAVDSRGEVVGFSTIISNVDSPERPVQAGTIVRPEHRGRNLGITLKAANIINVIDSHPQTETITTGVDPANEHLVDINAHLGFVRTGLQGDFRRKV</sequence>
<gene>
    <name evidence="2" type="ORF">DD236_06375</name>
</gene>
<dbReference type="Proteomes" id="UP000245283">
    <property type="component" value="Unassembled WGS sequence"/>
</dbReference>
<dbReference type="EMBL" id="QETB01000003">
    <property type="protein sequence ID" value="PWF26478.1"/>
    <property type="molecule type" value="Genomic_DNA"/>
</dbReference>
<keyword evidence="3" id="KW-1185">Reference proteome</keyword>
<dbReference type="InterPro" id="IPR016181">
    <property type="entry name" value="Acyl_CoA_acyltransferase"/>
</dbReference>
<evidence type="ECO:0000313" key="2">
    <source>
        <dbReference type="EMBL" id="PWF26478.1"/>
    </source>
</evidence>
<feature type="domain" description="N-acetyltransferase" evidence="1">
    <location>
        <begin position="39"/>
        <end position="200"/>
    </location>
</feature>
<accession>A0A2V1K784</accession>
<proteinExistence type="predicted"/>
<dbReference type="InterPro" id="IPR000182">
    <property type="entry name" value="GNAT_dom"/>
</dbReference>